<dbReference type="RefSeq" id="WP_086604742.1">
    <property type="nucleotide sequence ID" value="NZ_NGFN01000324.1"/>
</dbReference>
<evidence type="ECO:0000313" key="2">
    <source>
        <dbReference type="EMBL" id="OUC94699.1"/>
    </source>
</evidence>
<organism evidence="2 3">
    <name type="scientific">Streptomyces swartbergensis</name>
    <dbReference type="NCBI Taxonomy" id="487165"/>
    <lineage>
        <taxon>Bacteria</taxon>
        <taxon>Bacillati</taxon>
        <taxon>Actinomycetota</taxon>
        <taxon>Actinomycetes</taxon>
        <taxon>Kitasatosporales</taxon>
        <taxon>Streptomycetaceae</taxon>
        <taxon>Streptomyces</taxon>
    </lineage>
</organism>
<dbReference type="Proteomes" id="UP000195105">
    <property type="component" value="Unassembled WGS sequence"/>
</dbReference>
<comment type="caution">
    <text evidence="2">The sequence shown here is derived from an EMBL/GenBank/DDBJ whole genome shotgun (WGS) entry which is preliminary data.</text>
</comment>
<name>A0A243RKG9_9ACTN</name>
<keyword evidence="3" id="KW-1185">Reference proteome</keyword>
<evidence type="ECO:0000256" key="1">
    <source>
        <dbReference type="SAM" id="Phobius"/>
    </source>
</evidence>
<keyword evidence="1" id="KW-0812">Transmembrane</keyword>
<dbReference type="InterPro" id="IPR039708">
    <property type="entry name" value="MT1774/Rv1733c-like"/>
</dbReference>
<keyword evidence="1" id="KW-0472">Membrane</keyword>
<feature type="transmembrane region" description="Helical" evidence="1">
    <location>
        <begin position="24"/>
        <end position="48"/>
    </location>
</feature>
<dbReference type="EMBL" id="NGFN01000324">
    <property type="protein sequence ID" value="OUC94699.1"/>
    <property type="molecule type" value="Genomic_DNA"/>
</dbReference>
<reference evidence="2 3" key="1">
    <citation type="submission" date="2017-05" db="EMBL/GenBank/DDBJ databases">
        <title>Biotechnological potential of actinobacteria isolated from South African environments.</title>
        <authorList>
            <person name="Le Roes-Hill M."/>
            <person name="Prins A."/>
            <person name="Durrell K.A."/>
        </authorList>
    </citation>
    <scope>NUCLEOTIDE SEQUENCE [LARGE SCALE GENOMIC DNA]</scope>
    <source>
        <strain evidence="2 3">HMC13</strain>
    </source>
</reference>
<evidence type="ECO:0000313" key="3">
    <source>
        <dbReference type="Proteomes" id="UP000195105"/>
    </source>
</evidence>
<dbReference type="PANTHER" id="PTHR42305">
    <property type="entry name" value="MEMBRANE PROTEIN RV1733C-RELATED"/>
    <property type="match status" value="1"/>
</dbReference>
<proteinExistence type="predicted"/>
<accession>A0A243RKG9</accession>
<gene>
    <name evidence="2" type="ORF">CA983_34665</name>
</gene>
<dbReference type="AlphaFoldDB" id="A0A243RKG9"/>
<evidence type="ECO:0008006" key="4">
    <source>
        <dbReference type="Google" id="ProtNLM"/>
    </source>
</evidence>
<dbReference type="PANTHER" id="PTHR42305:SF1">
    <property type="entry name" value="MEMBRANE PROTEIN RV1733C-RELATED"/>
    <property type="match status" value="1"/>
</dbReference>
<feature type="transmembrane region" description="Helical" evidence="1">
    <location>
        <begin position="141"/>
        <end position="163"/>
    </location>
</feature>
<protein>
    <recommendedName>
        <fullName evidence="4">Proline rich protein membrane protein</fullName>
    </recommendedName>
</protein>
<keyword evidence="1" id="KW-1133">Transmembrane helix</keyword>
<sequence>MAASCARVRLWRWRRNPLRRRSDVIEAWVVLAGWVLALAGGLLVGLMAGDAVERDAEQQRAERRQVSAVLVKDAKGPPARASADYRVWATVRWATPDDSVHTDEARVPARTPAGSTITVWTDQSGKVTAEPLTEDEARLHAVSGGVLAATAAGGAVLGAAWAVRLGLERHRMAQWAAEWERIDTRNRWKTG</sequence>